<dbReference type="Gene3D" id="3.40.50.1820">
    <property type="entry name" value="alpha/beta hydrolase"/>
    <property type="match status" value="1"/>
</dbReference>
<dbReference type="HOGENOM" id="CLU_013931_1_0_1"/>
<dbReference type="AlphaFoldDB" id="G2YJM0"/>
<dbReference type="SUPFAM" id="SSF53474">
    <property type="entry name" value="alpha/beta-Hydrolases"/>
    <property type="match status" value="1"/>
</dbReference>
<dbReference type="GO" id="GO:0047372">
    <property type="term" value="F:monoacylglycerol lipase activity"/>
    <property type="evidence" value="ECO:0007669"/>
    <property type="project" value="TreeGrafter"/>
</dbReference>
<dbReference type="InParanoid" id="G2YJM0"/>
<dbReference type="CDD" id="cd14502">
    <property type="entry name" value="RNA_5'-triphosphatase"/>
    <property type="match status" value="1"/>
</dbReference>
<dbReference type="InterPro" id="IPR000340">
    <property type="entry name" value="Dual-sp_phosphatase_cat-dom"/>
</dbReference>
<dbReference type="EMBL" id="FQ790338">
    <property type="protein sequence ID" value="CCD51937.1"/>
    <property type="molecule type" value="Genomic_DNA"/>
</dbReference>
<name>G2YJM0_BOTF4</name>
<dbReference type="InterPro" id="IPR029058">
    <property type="entry name" value="AB_hydrolase_fold"/>
</dbReference>
<evidence type="ECO:0000259" key="2">
    <source>
        <dbReference type="PROSITE" id="PS50056"/>
    </source>
</evidence>
<sequence>MSIINQSISIVQEPSRVSNGLSDTVSREEPRSRLSHPSAIIQIPPLLPGRGASITHSSTAATEQRDNVIGYEYFDYNQKAVAASASRVYTNTIQGKLSARDMVQIALLCSVFPAFWYLRNGRKSEAYNDTKSLNGSAHGTIPKQSIDINDSEVVDPGLLKKHSEIRSYTTSRFTYPSLRIFFSRHAQADKLPTKPAPLPLLVFIHGLGGSVAQFNPLLTSLVNLASCLSIDLPGCGLSAFDPKLPWDAYTVDALAELVGKVIEDYREKDTKQGVVLIGHSLGCSIAALLASTTSPQSIALSENVMGLVAICPRAEPPSEDEVSKFKKLLLVPNLIFDLWRNWDRRGGPESASVHRFVGPSADDETKRLQARFNSQSKTAVWRRMAAGTLPVYENHIAKGGLAGKDVWKGLDIPVFLVAGAADNITKPGEIEKIAQFLGKSHPVQIDPDDKSEPIVDAAAPVDMSGNNKSTSNDINPLIEKLLLEKNPDTAVESLEDPSTPDDIERTENIPPQPLRPKRVLKTTIIPAPASHALLYMPTTVRTLAGLISDFLCTQVSPRLSLGWQLQFLSTSGKWDVKNLAKWQAVSPVSEPIAGIFRAMKTLREVDDSHCPEVFVKDWGEQIKDIVDISHESPVYDPRGLEKGGIRYHKFPTVSKIPPTSDEVVTFINLIDRLRGEQAARKEKEGAEGEGEWYVGVHCHYGFNRTGYFIVCYLVERCGYGVQGAIDEFAKRRPKGIKHAHFMDQLFVRYCVGLKRAPTL</sequence>
<evidence type="ECO:0000313" key="3">
    <source>
        <dbReference type="EMBL" id="CCD51937.1"/>
    </source>
</evidence>
<dbReference type="Pfam" id="PF12697">
    <property type="entry name" value="Abhydrolase_6"/>
    <property type="match status" value="1"/>
</dbReference>
<dbReference type="InterPro" id="IPR016130">
    <property type="entry name" value="Tyr_Pase_AS"/>
</dbReference>
<dbReference type="OrthoDB" id="428974at2759"/>
<feature type="region of interest" description="Disordered" evidence="1">
    <location>
        <begin position="490"/>
        <end position="514"/>
    </location>
</feature>
<protein>
    <submittedName>
        <fullName evidence="3">Similar to prolyl aminopeptidase</fullName>
    </submittedName>
</protein>
<dbReference type="eggNOG" id="KOG2386">
    <property type="taxonomic scope" value="Eukaryota"/>
</dbReference>
<dbReference type="FunFam" id="3.40.50.1820:FF:000273">
    <property type="entry name" value="Dual specificity phosphatase catalytic domain protein"/>
    <property type="match status" value="1"/>
</dbReference>
<dbReference type="STRING" id="999810.G2YJM0"/>
<dbReference type="PANTHER" id="PTHR43798:SF5">
    <property type="entry name" value="MONOACYLGLYCEROL LIPASE ABHD6"/>
    <property type="match status" value="1"/>
</dbReference>
<accession>G2YJM0</accession>
<dbReference type="PROSITE" id="PS00383">
    <property type="entry name" value="TYR_PHOSPHATASE_1"/>
    <property type="match status" value="1"/>
</dbReference>
<reference evidence="4" key="1">
    <citation type="journal article" date="2011" name="PLoS Genet.">
        <title>Genomic analysis of the necrotrophic fungal pathogens Sclerotinia sclerotiorum and Botrytis cinerea.</title>
        <authorList>
            <person name="Amselem J."/>
            <person name="Cuomo C.A."/>
            <person name="van Kan J.A."/>
            <person name="Viaud M."/>
            <person name="Benito E.P."/>
            <person name="Couloux A."/>
            <person name="Coutinho P.M."/>
            <person name="de Vries R.P."/>
            <person name="Dyer P.S."/>
            <person name="Fillinger S."/>
            <person name="Fournier E."/>
            <person name="Gout L."/>
            <person name="Hahn M."/>
            <person name="Kohn L."/>
            <person name="Lapalu N."/>
            <person name="Plummer K.M."/>
            <person name="Pradier J.M."/>
            <person name="Quevillon E."/>
            <person name="Sharon A."/>
            <person name="Simon A."/>
            <person name="ten Have A."/>
            <person name="Tudzynski B."/>
            <person name="Tudzynski P."/>
            <person name="Wincker P."/>
            <person name="Andrew M."/>
            <person name="Anthouard V."/>
            <person name="Beever R.E."/>
            <person name="Beffa R."/>
            <person name="Benoit I."/>
            <person name="Bouzid O."/>
            <person name="Brault B."/>
            <person name="Chen Z."/>
            <person name="Choquer M."/>
            <person name="Collemare J."/>
            <person name="Cotton P."/>
            <person name="Danchin E.G."/>
            <person name="Da Silva C."/>
            <person name="Gautier A."/>
            <person name="Giraud C."/>
            <person name="Giraud T."/>
            <person name="Gonzalez C."/>
            <person name="Grossetete S."/>
            <person name="Guldener U."/>
            <person name="Henrissat B."/>
            <person name="Howlett B.J."/>
            <person name="Kodira C."/>
            <person name="Kretschmer M."/>
            <person name="Lappartient A."/>
            <person name="Leroch M."/>
            <person name="Levis C."/>
            <person name="Mauceli E."/>
            <person name="Neuveglise C."/>
            <person name="Oeser B."/>
            <person name="Pearson M."/>
            <person name="Poulain J."/>
            <person name="Poussereau N."/>
            <person name="Quesneville H."/>
            <person name="Rascle C."/>
            <person name="Schumacher J."/>
            <person name="Segurens B."/>
            <person name="Sexton A."/>
            <person name="Silva E."/>
            <person name="Sirven C."/>
            <person name="Soanes D.M."/>
            <person name="Talbot N.J."/>
            <person name="Templeton M."/>
            <person name="Yandava C."/>
            <person name="Yarden O."/>
            <person name="Zeng Q."/>
            <person name="Rollins J.A."/>
            <person name="Lebrun M.H."/>
            <person name="Dickman M."/>
        </authorList>
    </citation>
    <scope>NUCLEOTIDE SEQUENCE [LARGE SCALE GENOMIC DNA]</scope>
    <source>
        <strain evidence="4">T4</strain>
    </source>
</reference>
<dbReference type="Pfam" id="PF00782">
    <property type="entry name" value="DSPc"/>
    <property type="match status" value="1"/>
</dbReference>
<dbReference type="FunFam" id="3.90.190.10:FF:000090">
    <property type="entry name" value="Dual specificity phosphatase catalytic domain protein"/>
    <property type="match status" value="1"/>
</dbReference>
<dbReference type="GO" id="GO:0046464">
    <property type="term" value="P:acylglycerol catabolic process"/>
    <property type="evidence" value="ECO:0007669"/>
    <property type="project" value="TreeGrafter"/>
</dbReference>
<keyword evidence="3" id="KW-0645">Protease</keyword>
<dbReference type="Proteomes" id="UP000008177">
    <property type="component" value="Unplaced contigs"/>
</dbReference>
<gene>
    <name evidence="3" type="ORF">BofuT4_P084610.1</name>
</gene>
<dbReference type="Gene3D" id="3.90.190.10">
    <property type="entry name" value="Protein tyrosine phosphatase superfamily"/>
    <property type="match status" value="1"/>
</dbReference>
<dbReference type="InterPro" id="IPR050266">
    <property type="entry name" value="AB_hydrolase_sf"/>
</dbReference>
<proteinExistence type="predicted"/>
<dbReference type="InterPro" id="IPR000073">
    <property type="entry name" value="AB_hydrolase_1"/>
</dbReference>
<dbReference type="GO" id="GO:0004177">
    <property type="term" value="F:aminopeptidase activity"/>
    <property type="evidence" value="ECO:0007669"/>
    <property type="project" value="UniProtKB-KW"/>
</dbReference>
<dbReference type="InterPro" id="IPR000387">
    <property type="entry name" value="Tyr_Pase_dom"/>
</dbReference>
<dbReference type="PROSITE" id="PS50056">
    <property type="entry name" value="TYR_PHOSPHATASE_2"/>
    <property type="match status" value="1"/>
</dbReference>
<dbReference type="GO" id="GO:0016020">
    <property type="term" value="C:membrane"/>
    <property type="evidence" value="ECO:0007669"/>
    <property type="project" value="TreeGrafter"/>
</dbReference>
<evidence type="ECO:0000313" key="4">
    <source>
        <dbReference type="Proteomes" id="UP000008177"/>
    </source>
</evidence>
<keyword evidence="3" id="KW-0378">Hydrolase</keyword>
<keyword evidence="3" id="KW-0031">Aminopeptidase</keyword>
<dbReference type="InterPro" id="IPR029021">
    <property type="entry name" value="Prot-tyrosine_phosphatase-like"/>
</dbReference>
<organism evidence="3 4">
    <name type="scientific">Botryotinia fuckeliana (strain T4)</name>
    <name type="common">Noble rot fungus</name>
    <name type="synonym">Botrytis cinerea</name>
    <dbReference type="NCBI Taxonomy" id="999810"/>
    <lineage>
        <taxon>Eukaryota</taxon>
        <taxon>Fungi</taxon>
        <taxon>Dikarya</taxon>
        <taxon>Ascomycota</taxon>
        <taxon>Pezizomycotina</taxon>
        <taxon>Leotiomycetes</taxon>
        <taxon>Helotiales</taxon>
        <taxon>Sclerotiniaceae</taxon>
        <taxon>Botrytis</taxon>
    </lineage>
</organism>
<dbReference type="PANTHER" id="PTHR43798">
    <property type="entry name" value="MONOACYLGLYCEROL LIPASE"/>
    <property type="match status" value="1"/>
</dbReference>
<feature type="domain" description="Tyrosine specific protein phosphatases" evidence="2">
    <location>
        <begin position="664"/>
        <end position="737"/>
    </location>
</feature>
<evidence type="ECO:0000256" key="1">
    <source>
        <dbReference type="SAM" id="MobiDB-lite"/>
    </source>
</evidence>
<dbReference type="SUPFAM" id="SSF52799">
    <property type="entry name" value="(Phosphotyrosine protein) phosphatases II"/>
    <property type="match status" value="1"/>
</dbReference>